<gene>
    <name evidence="2" type="ORF">A245_12313</name>
</gene>
<feature type="domain" description="Metallo-beta-lactamase" evidence="1">
    <location>
        <begin position="1"/>
        <end position="162"/>
    </location>
</feature>
<feature type="non-terminal residue" evidence="2">
    <location>
        <position position="1"/>
    </location>
</feature>
<organism evidence="2 3">
    <name type="scientific">Pseudomonas syringae pv. actinidiae ICMP 19096</name>
    <dbReference type="NCBI Taxonomy" id="1194405"/>
    <lineage>
        <taxon>Bacteria</taxon>
        <taxon>Pseudomonadati</taxon>
        <taxon>Pseudomonadota</taxon>
        <taxon>Gammaproteobacteria</taxon>
        <taxon>Pseudomonadales</taxon>
        <taxon>Pseudomonadaceae</taxon>
        <taxon>Pseudomonas</taxon>
        <taxon>Pseudomonas syringae</taxon>
    </lineage>
</organism>
<dbReference type="EMBL" id="AOKF01001035">
    <property type="protein sequence ID" value="EPN63293.1"/>
    <property type="molecule type" value="Genomic_DNA"/>
</dbReference>
<dbReference type="Pfam" id="PF00753">
    <property type="entry name" value="Lactamase_B"/>
    <property type="match status" value="2"/>
</dbReference>
<dbReference type="AlphaFoldDB" id="A0A656K0B2"/>
<dbReference type="InterPro" id="IPR001279">
    <property type="entry name" value="Metallo-B-lactamas"/>
</dbReference>
<name>A0A656K0B2_PSESF</name>
<dbReference type="Gene3D" id="3.60.15.10">
    <property type="entry name" value="Ribonuclease Z/Hydroxyacylglutathione hydrolase-like"/>
    <property type="match status" value="2"/>
</dbReference>
<comment type="caution">
    <text evidence="2">The sequence shown here is derived from an EMBL/GenBank/DDBJ whole genome shotgun (WGS) entry which is preliminary data.</text>
</comment>
<dbReference type="PANTHER" id="PTHR30619">
    <property type="entry name" value="DNA INTERNALIZATION/COMPETENCE PROTEIN COMEC/REC2"/>
    <property type="match status" value="1"/>
</dbReference>
<sequence>QGLAILLRTRNHTLLYDAGPRFGEFDIGQRVVVPAMRKSGVRRLDLMLISHADADHAGGAAAARLCENNERWEWDGVVFSTWRWEQAPDGNAGSCMLSVDAGGERLLLTGDIDVHAERAAMDSGFDLRARWLQAPHHGSRSSSSKVFLQAVAPVGVLISRGQNNAFGHPHPLVMSRYRWLGITHHDSAELGAISLQLGAFGQPRAERAQRRFWRD</sequence>
<accession>A0A656K0B2</accession>
<evidence type="ECO:0000313" key="2">
    <source>
        <dbReference type="EMBL" id="EPN63293.1"/>
    </source>
</evidence>
<dbReference type="InterPro" id="IPR052159">
    <property type="entry name" value="Competence_DNA_uptake"/>
</dbReference>
<evidence type="ECO:0000313" key="3">
    <source>
        <dbReference type="Proteomes" id="UP000018849"/>
    </source>
</evidence>
<dbReference type="SMART" id="SM00849">
    <property type="entry name" value="Lactamase_B"/>
    <property type="match status" value="1"/>
</dbReference>
<dbReference type="InterPro" id="IPR036866">
    <property type="entry name" value="RibonucZ/Hydroxyglut_hydro"/>
</dbReference>
<protein>
    <submittedName>
        <fullName evidence="2">DNA internalization-related competence protein ComEC/Rec2</fullName>
    </submittedName>
</protein>
<dbReference type="SUPFAM" id="SSF56281">
    <property type="entry name" value="Metallo-hydrolase/oxidoreductase"/>
    <property type="match status" value="1"/>
</dbReference>
<dbReference type="Proteomes" id="UP000018849">
    <property type="component" value="Unassembled WGS sequence"/>
</dbReference>
<dbReference type="PANTHER" id="PTHR30619:SF1">
    <property type="entry name" value="RECOMBINATION PROTEIN 2"/>
    <property type="match status" value="1"/>
</dbReference>
<evidence type="ECO:0000259" key="1">
    <source>
        <dbReference type="SMART" id="SM00849"/>
    </source>
</evidence>
<reference evidence="2 3" key="1">
    <citation type="journal article" date="2013" name="PLoS Pathog.">
        <title>Genomic analysis of the Kiwifruit pathogen Pseudomonas syringae pv. actinidiae provides insight into the origins of an emergent plant disease.</title>
        <authorList>
            <person name="McCann H.C."/>
            <person name="Rikkerink E.H."/>
            <person name="Bertels F."/>
            <person name="Fiers M."/>
            <person name="Lu A."/>
            <person name="Rees-George J."/>
            <person name="Andersen M.T."/>
            <person name="Gleave A.P."/>
            <person name="Haubold B."/>
            <person name="Wohlers M.W."/>
            <person name="Guttman D.S."/>
            <person name="Wang P.W."/>
            <person name="Straub C."/>
            <person name="Vanneste J.L."/>
            <person name="Rainey P.B."/>
            <person name="Templeton M.D."/>
        </authorList>
    </citation>
    <scope>NUCLEOTIDE SEQUENCE [LARGE SCALE GENOMIC DNA]</scope>
    <source>
        <strain evidence="2 3">ICMP 19096</strain>
    </source>
</reference>
<proteinExistence type="predicted"/>